<gene>
    <name evidence="1" type="ORF">STAS_03999</name>
</gene>
<feature type="non-terminal residue" evidence="1">
    <location>
        <position position="139"/>
    </location>
</feature>
<evidence type="ECO:0000313" key="2">
    <source>
        <dbReference type="Proteomes" id="UP000325081"/>
    </source>
</evidence>
<dbReference type="Proteomes" id="UP000325081">
    <property type="component" value="Unassembled WGS sequence"/>
</dbReference>
<dbReference type="EMBL" id="BKCP01002336">
    <property type="protein sequence ID" value="GER28226.1"/>
    <property type="molecule type" value="Genomic_DNA"/>
</dbReference>
<sequence length="139" mass="15828">MITGGPTDGDFYNKRKRTIRCKDIFKEVVEVMSQKPKITLKFSLRDVQGESYDVQRVFIDTDISLDINFLECLRQMDLDVKIEAVHTTLYGFNGNGVTPILVVNTSLTYNIILGLPSLKSFQKAVLSYYLKVKILVEAK</sequence>
<proteinExistence type="predicted"/>
<accession>A0A5A7P6T8</accession>
<protein>
    <submittedName>
        <fullName evidence="1">CTP synthase</fullName>
    </submittedName>
</protein>
<reference evidence="2" key="1">
    <citation type="journal article" date="2019" name="Curr. Biol.">
        <title>Genome Sequence of Striga asiatica Provides Insight into the Evolution of Plant Parasitism.</title>
        <authorList>
            <person name="Yoshida S."/>
            <person name="Kim S."/>
            <person name="Wafula E.K."/>
            <person name="Tanskanen J."/>
            <person name="Kim Y.M."/>
            <person name="Honaas L."/>
            <person name="Yang Z."/>
            <person name="Spallek T."/>
            <person name="Conn C.E."/>
            <person name="Ichihashi Y."/>
            <person name="Cheong K."/>
            <person name="Cui S."/>
            <person name="Der J.P."/>
            <person name="Gundlach H."/>
            <person name="Jiao Y."/>
            <person name="Hori C."/>
            <person name="Ishida J.K."/>
            <person name="Kasahara H."/>
            <person name="Kiba T."/>
            <person name="Kim M.S."/>
            <person name="Koo N."/>
            <person name="Laohavisit A."/>
            <person name="Lee Y.H."/>
            <person name="Lumba S."/>
            <person name="McCourt P."/>
            <person name="Mortimer J.C."/>
            <person name="Mutuku J.M."/>
            <person name="Nomura T."/>
            <person name="Sasaki-Sekimoto Y."/>
            <person name="Seto Y."/>
            <person name="Wang Y."/>
            <person name="Wakatake T."/>
            <person name="Sakakibara H."/>
            <person name="Demura T."/>
            <person name="Yamaguchi S."/>
            <person name="Yoneyama K."/>
            <person name="Manabe R.I."/>
            <person name="Nelson D.C."/>
            <person name="Schulman A.H."/>
            <person name="Timko M.P."/>
            <person name="dePamphilis C.W."/>
            <person name="Choi D."/>
            <person name="Shirasu K."/>
        </authorList>
    </citation>
    <scope>NUCLEOTIDE SEQUENCE [LARGE SCALE GENOMIC DNA]</scope>
    <source>
        <strain evidence="2">cv. UVA1</strain>
    </source>
</reference>
<dbReference type="OrthoDB" id="903981at2759"/>
<dbReference type="AlphaFoldDB" id="A0A5A7P6T8"/>
<name>A0A5A7P6T8_STRAF</name>
<organism evidence="1 2">
    <name type="scientific">Striga asiatica</name>
    <name type="common">Asiatic witchweed</name>
    <name type="synonym">Buchnera asiatica</name>
    <dbReference type="NCBI Taxonomy" id="4170"/>
    <lineage>
        <taxon>Eukaryota</taxon>
        <taxon>Viridiplantae</taxon>
        <taxon>Streptophyta</taxon>
        <taxon>Embryophyta</taxon>
        <taxon>Tracheophyta</taxon>
        <taxon>Spermatophyta</taxon>
        <taxon>Magnoliopsida</taxon>
        <taxon>eudicotyledons</taxon>
        <taxon>Gunneridae</taxon>
        <taxon>Pentapetalae</taxon>
        <taxon>asterids</taxon>
        <taxon>lamiids</taxon>
        <taxon>Lamiales</taxon>
        <taxon>Orobanchaceae</taxon>
        <taxon>Buchnereae</taxon>
        <taxon>Striga</taxon>
    </lineage>
</organism>
<keyword evidence="2" id="KW-1185">Reference proteome</keyword>
<comment type="caution">
    <text evidence="1">The sequence shown here is derived from an EMBL/GenBank/DDBJ whole genome shotgun (WGS) entry which is preliminary data.</text>
</comment>
<evidence type="ECO:0000313" key="1">
    <source>
        <dbReference type="EMBL" id="GER28226.1"/>
    </source>
</evidence>